<evidence type="ECO:0000313" key="1">
    <source>
        <dbReference type="EMBL" id="OUJ19148.1"/>
    </source>
</evidence>
<accession>A0A1Y3GCI3</accession>
<comment type="caution">
    <text evidence="1">The sequence shown here is derived from an EMBL/GenBank/DDBJ whole genome shotgun (WGS) entry which is preliminary data.</text>
</comment>
<keyword evidence="2" id="KW-1185">Reference proteome</keyword>
<dbReference type="EMBL" id="MRZU01000003">
    <property type="protein sequence ID" value="OUJ19148.1"/>
    <property type="molecule type" value="Genomic_DNA"/>
</dbReference>
<gene>
    <name evidence="1" type="ORF">AMET1_0800</name>
</gene>
<evidence type="ECO:0000313" key="2">
    <source>
        <dbReference type="Proteomes" id="UP000195137"/>
    </source>
</evidence>
<dbReference type="RefSeq" id="WP_143406839.1">
    <property type="nucleotide sequence ID" value="NZ_MRZU01000003.1"/>
</dbReference>
<organism evidence="1 2">
    <name type="scientific">Methanonatronarchaeum thermophilum</name>
    <dbReference type="NCBI Taxonomy" id="1927129"/>
    <lineage>
        <taxon>Archaea</taxon>
        <taxon>Methanobacteriati</taxon>
        <taxon>Methanobacteriota</taxon>
        <taxon>Methanonatronarchaeia</taxon>
        <taxon>Methanonatronarchaeales</taxon>
        <taxon>Methanonatronarchaeaceae</taxon>
        <taxon>Methanonatronarchaeum</taxon>
    </lineage>
</organism>
<proteinExistence type="predicted"/>
<reference evidence="1 2" key="1">
    <citation type="submission" date="2016-12" db="EMBL/GenBank/DDBJ databases">
        <title>Discovery of methanogenic haloarchaea.</title>
        <authorList>
            <person name="Sorokin D.Y."/>
            <person name="Makarova K.S."/>
            <person name="Abbas B."/>
            <person name="Ferrer M."/>
            <person name="Golyshin P.N."/>
        </authorList>
    </citation>
    <scope>NUCLEOTIDE SEQUENCE [LARGE SCALE GENOMIC DNA]</scope>
    <source>
        <strain evidence="1">AMET1</strain>
    </source>
</reference>
<dbReference type="Proteomes" id="UP000195137">
    <property type="component" value="Unassembled WGS sequence"/>
</dbReference>
<protein>
    <submittedName>
        <fullName evidence="1">RecA/RadA recombinase inactivated</fullName>
    </submittedName>
</protein>
<name>A0A1Y3GCI3_9EURY</name>
<sequence length="230" mass="25488">MFSTGFVGFDRVIESSLFSGGNVILFRGSGCLDVFYRFVAVNAGVCVVVDGGGSFNPYRLGREGDSVGVGREDVLKVLVSRAFTGYQVFGLIEKLWSVSFSVFCFLDPLVLFKSGDMGGEEGLGVFENCLAELKKVSVDKNVVSVVFSRGGLGVFEDVLDVFVDEVVYLEKREDSVKVRWRDRVGGFSIDLDKEQTTIDRYIQAEGVREFSFPFRVQKKLSHFVEVDIDG</sequence>
<dbReference type="AlphaFoldDB" id="A0A1Y3GCI3"/>